<keyword evidence="3" id="KW-0677">Repeat</keyword>
<accession>A0A8X6QLI5</accession>
<name>A0A8X6QLI5_NEPPI</name>
<dbReference type="GO" id="GO:0000981">
    <property type="term" value="F:DNA-binding transcription factor activity, RNA polymerase II-specific"/>
    <property type="evidence" value="ECO:0007669"/>
    <property type="project" value="TreeGrafter"/>
</dbReference>
<comment type="subcellular location">
    <subcellularLocation>
        <location evidence="1">Nucleus</location>
    </subcellularLocation>
</comment>
<dbReference type="GO" id="GO:0008270">
    <property type="term" value="F:zinc ion binding"/>
    <property type="evidence" value="ECO:0007669"/>
    <property type="project" value="UniProtKB-KW"/>
</dbReference>
<dbReference type="FunFam" id="3.30.160.60:FF:002343">
    <property type="entry name" value="Zinc finger protein 33A"/>
    <property type="match status" value="1"/>
</dbReference>
<keyword evidence="2" id="KW-0479">Metal-binding</keyword>
<dbReference type="InterPro" id="IPR036236">
    <property type="entry name" value="Znf_C2H2_sf"/>
</dbReference>
<dbReference type="Proteomes" id="UP000887013">
    <property type="component" value="Unassembled WGS sequence"/>
</dbReference>
<evidence type="ECO:0000256" key="7">
    <source>
        <dbReference type="ARBA" id="ARBA00037948"/>
    </source>
</evidence>
<evidence type="ECO:0000256" key="2">
    <source>
        <dbReference type="ARBA" id="ARBA00022723"/>
    </source>
</evidence>
<dbReference type="InterPro" id="IPR050527">
    <property type="entry name" value="Snail/Krueppel_Znf"/>
</dbReference>
<evidence type="ECO:0000256" key="6">
    <source>
        <dbReference type="ARBA" id="ARBA00023242"/>
    </source>
</evidence>
<comment type="similarity">
    <text evidence="7">Belongs to the snail C2H2-type zinc-finger protein family.</text>
</comment>
<evidence type="ECO:0000256" key="4">
    <source>
        <dbReference type="ARBA" id="ARBA00022771"/>
    </source>
</evidence>
<dbReference type="AlphaFoldDB" id="A0A8X6QLI5"/>
<keyword evidence="4 8" id="KW-0863">Zinc-finger</keyword>
<dbReference type="InterPro" id="IPR013087">
    <property type="entry name" value="Znf_C2H2_type"/>
</dbReference>
<dbReference type="PROSITE" id="PS50157">
    <property type="entry name" value="ZINC_FINGER_C2H2_2"/>
    <property type="match status" value="6"/>
</dbReference>
<comment type="caution">
    <text evidence="10">The sequence shown here is derived from an EMBL/GenBank/DDBJ whole genome shotgun (WGS) entry which is preliminary data.</text>
</comment>
<feature type="domain" description="C2H2-type" evidence="9">
    <location>
        <begin position="262"/>
        <end position="289"/>
    </location>
</feature>
<feature type="domain" description="C2H2-type" evidence="9">
    <location>
        <begin position="290"/>
        <end position="313"/>
    </location>
</feature>
<dbReference type="OrthoDB" id="6429687at2759"/>
<feature type="domain" description="C2H2-type" evidence="9">
    <location>
        <begin position="74"/>
        <end position="101"/>
    </location>
</feature>
<gene>
    <name evidence="10" type="ORF">NPIL_147191</name>
</gene>
<protein>
    <recommendedName>
        <fullName evidence="9">C2H2-type domain-containing protein</fullName>
    </recommendedName>
</protein>
<dbReference type="FunFam" id="3.30.160.60:FF:000065">
    <property type="entry name" value="B-cell CLL/lymphoma 6, member B"/>
    <property type="match status" value="1"/>
</dbReference>
<evidence type="ECO:0000256" key="8">
    <source>
        <dbReference type="PROSITE-ProRule" id="PRU00042"/>
    </source>
</evidence>
<feature type="domain" description="C2H2-type" evidence="9">
    <location>
        <begin position="177"/>
        <end position="204"/>
    </location>
</feature>
<reference evidence="10" key="1">
    <citation type="submission" date="2020-08" db="EMBL/GenBank/DDBJ databases">
        <title>Multicomponent nature underlies the extraordinary mechanical properties of spider dragline silk.</title>
        <authorList>
            <person name="Kono N."/>
            <person name="Nakamura H."/>
            <person name="Mori M."/>
            <person name="Yoshida Y."/>
            <person name="Ohtoshi R."/>
            <person name="Malay A.D."/>
            <person name="Moran D.A.P."/>
            <person name="Tomita M."/>
            <person name="Numata K."/>
            <person name="Arakawa K."/>
        </authorList>
    </citation>
    <scope>NUCLEOTIDE SEQUENCE</scope>
</reference>
<feature type="domain" description="C2H2-type" evidence="9">
    <location>
        <begin position="234"/>
        <end position="261"/>
    </location>
</feature>
<evidence type="ECO:0000313" key="11">
    <source>
        <dbReference type="Proteomes" id="UP000887013"/>
    </source>
</evidence>
<dbReference type="SUPFAM" id="SSF57667">
    <property type="entry name" value="beta-beta-alpha zinc fingers"/>
    <property type="match status" value="4"/>
</dbReference>
<evidence type="ECO:0000256" key="3">
    <source>
        <dbReference type="ARBA" id="ARBA00022737"/>
    </source>
</evidence>
<proteinExistence type="inferred from homology"/>
<evidence type="ECO:0000256" key="5">
    <source>
        <dbReference type="ARBA" id="ARBA00022833"/>
    </source>
</evidence>
<evidence type="ECO:0000313" key="10">
    <source>
        <dbReference type="EMBL" id="GFU31439.1"/>
    </source>
</evidence>
<dbReference type="SMART" id="SM00355">
    <property type="entry name" value="ZnF_C2H2"/>
    <property type="match status" value="6"/>
</dbReference>
<dbReference type="PANTHER" id="PTHR24388:SF54">
    <property type="entry name" value="PROTEIN ESCARGOT"/>
    <property type="match status" value="1"/>
</dbReference>
<keyword evidence="6" id="KW-0539">Nucleus</keyword>
<keyword evidence="5" id="KW-0862">Zinc</keyword>
<dbReference type="Pfam" id="PF00096">
    <property type="entry name" value="zf-C2H2"/>
    <property type="match status" value="2"/>
</dbReference>
<sequence length="313" mass="36263">MVSYSQNIKIYFSDLLWNFNTSYSDSLNVGTEKNNEVFYKVVGKQHYCLLCSYSSLVKTNIIRHVRSHTNERPHCCPICNKSFITKESCQLHIRTHSGEQPYVCNICGKAFSQRGPGQQKLREDAYYHWPDHKKVQRRCVVCKGKVVLSLSGVILKASLQTLQHFDDLTSLLQKKFYYCSMCSYRTCKTTCLKNHERTHTGERPTNIGSVLCSQNAYEKVPRILSKLFQKGCMYSCSLCSYSSPVSYHVKNHIRTHTGERPFPCTVCNKKFSSKTNLNVHFRLHTGELPFECPVCKKRFNEKRSMMLHLVNHK</sequence>
<dbReference type="PROSITE" id="PS00028">
    <property type="entry name" value="ZINC_FINGER_C2H2_1"/>
    <property type="match status" value="3"/>
</dbReference>
<keyword evidence="11" id="KW-1185">Reference proteome</keyword>
<feature type="domain" description="C2H2-type" evidence="9">
    <location>
        <begin position="46"/>
        <end position="73"/>
    </location>
</feature>
<dbReference type="EMBL" id="BMAW01129673">
    <property type="protein sequence ID" value="GFU31439.1"/>
    <property type="molecule type" value="Genomic_DNA"/>
</dbReference>
<evidence type="ECO:0000259" key="9">
    <source>
        <dbReference type="PROSITE" id="PS50157"/>
    </source>
</evidence>
<dbReference type="GO" id="GO:0000978">
    <property type="term" value="F:RNA polymerase II cis-regulatory region sequence-specific DNA binding"/>
    <property type="evidence" value="ECO:0007669"/>
    <property type="project" value="TreeGrafter"/>
</dbReference>
<organism evidence="10 11">
    <name type="scientific">Nephila pilipes</name>
    <name type="common">Giant wood spider</name>
    <name type="synonym">Nephila maculata</name>
    <dbReference type="NCBI Taxonomy" id="299642"/>
    <lineage>
        <taxon>Eukaryota</taxon>
        <taxon>Metazoa</taxon>
        <taxon>Ecdysozoa</taxon>
        <taxon>Arthropoda</taxon>
        <taxon>Chelicerata</taxon>
        <taxon>Arachnida</taxon>
        <taxon>Araneae</taxon>
        <taxon>Araneomorphae</taxon>
        <taxon>Entelegynae</taxon>
        <taxon>Araneoidea</taxon>
        <taxon>Nephilidae</taxon>
        <taxon>Nephila</taxon>
    </lineage>
</organism>
<dbReference type="PANTHER" id="PTHR24388">
    <property type="entry name" value="ZINC FINGER PROTEIN"/>
    <property type="match status" value="1"/>
</dbReference>
<dbReference type="GO" id="GO:0005634">
    <property type="term" value="C:nucleus"/>
    <property type="evidence" value="ECO:0007669"/>
    <property type="project" value="UniProtKB-SubCell"/>
</dbReference>
<dbReference type="FunFam" id="3.30.160.60:FF:000446">
    <property type="entry name" value="Zinc finger protein"/>
    <property type="match status" value="1"/>
</dbReference>
<dbReference type="Gene3D" id="3.30.160.60">
    <property type="entry name" value="Classic Zinc Finger"/>
    <property type="match status" value="6"/>
</dbReference>
<evidence type="ECO:0000256" key="1">
    <source>
        <dbReference type="ARBA" id="ARBA00004123"/>
    </source>
</evidence>